<dbReference type="InterPro" id="IPR000808">
    <property type="entry name" value="Mrp-like_CS"/>
</dbReference>
<proteinExistence type="inferred from homology"/>
<gene>
    <name evidence="11" type="ORF">S7S_11595</name>
</gene>
<keyword evidence="4 9" id="KW-0547">Nucleotide-binding</keyword>
<keyword evidence="6 9" id="KW-0408">Iron</keyword>
<comment type="similarity">
    <text evidence="2">In the C-terminal section; belongs to the Mrp/NBP35 ATP-binding proteins family.</text>
</comment>
<keyword evidence="7 9" id="KW-0411">Iron-sulfur</keyword>
<evidence type="ECO:0000313" key="11">
    <source>
        <dbReference type="EMBL" id="AJD48731.1"/>
    </source>
</evidence>
<dbReference type="OrthoDB" id="9809679at2"/>
<dbReference type="Pfam" id="PF10609">
    <property type="entry name" value="ParA"/>
    <property type="match status" value="1"/>
</dbReference>
<dbReference type="GO" id="GO:0046872">
    <property type="term" value="F:metal ion binding"/>
    <property type="evidence" value="ECO:0007669"/>
    <property type="project" value="UniProtKB-KW"/>
</dbReference>
<evidence type="ECO:0000313" key="12">
    <source>
        <dbReference type="Proteomes" id="UP000006764"/>
    </source>
</evidence>
<comment type="similarity">
    <text evidence="1">In the N-terminal section; belongs to the MIP18 family.</text>
</comment>
<dbReference type="CDD" id="cd02037">
    <property type="entry name" value="Mrp_NBP35"/>
    <property type="match status" value="1"/>
</dbReference>
<dbReference type="GO" id="GO:0140663">
    <property type="term" value="F:ATP-dependent FeS chaperone activity"/>
    <property type="evidence" value="ECO:0007669"/>
    <property type="project" value="InterPro"/>
</dbReference>
<dbReference type="EMBL" id="CP004387">
    <property type="protein sequence ID" value="AJD48731.1"/>
    <property type="molecule type" value="Genomic_DNA"/>
</dbReference>
<feature type="domain" description="MIP18 family-like" evidence="10">
    <location>
        <begin position="7"/>
        <end position="70"/>
    </location>
</feature>
<dbReference type="InterPro" id="IPR034904">
    <property type="entry name" value="FSCA_dom_sf"/>
</dbReference>
<dbReference type="InterPro" id="IPR033756">
    <property type="entry name" value="YlxH/NBP35"/>
</dbReference>
<dbReference type="SUPFAM" id="SSF117916">
    <property type="entry name" value="Fe-S cluster assembly (FSCA) domain-like"/>
    <property type="match status" value="1"/>
</dbReference>
<evidence type="ECO:0000256" key="1">
    <source>
        <dbReference type="ARBA" id="ARBA00007352"/>
    </source>
</evidence>
<accession>A0A0B4XNP2</accession>
<name>A0A0B4XNP2_9GAMM</name>
<comment type="function">
    <text evidence="9">Binds and transfers iron-sulfur (Fe-S) clusters to target apoproteins. Can hydrolyze ATP.</text>
</comment>
<dbReference type="AlphaFoldDB" id="A0A0B4XNP2"/>
<feature type="binding site" evidence="9">
    <location>
        <begin position="106"/>
        <end position="113"/>
    </location>
    <ligand>
        <name>ATP</name>
        <dbReference type="ChEBI" id="CHEBI:30616"/>
    </ligand>
</feature>
<dbReference type="NCBIfam" id="NF008669">
    <property type="entry name" value="PRK11670.1"/>
    <property type="match status" value="1"/>
</dbReference>
<comment type="similarity">
    <text evidence="8 9">Belongs to the Mrp/NBP35 ATP-binding proteins family.</text>
</comment>
<dbReference type="STRING" id="391936.S7S_11595"/>
<evidence type="ECO:0000256" key="7">
    <source>
        <dbReference type="ARBA" id="ARBA00023014"/>
    </source>
</evidence>
<comment type="subunit">
    <text evidence="9">Homodimer.</text>
</comment>
<dbReference type="InterPro" id="IPR044304">
    <property type="entry name" value="NUBPL-like"/>
</dbReference>
<dbReference type="Gene3D" id="3.40.50.300">
    <property type="entry name" value="P-loop containing nucleotide triphosphate hydrolases"/>
    <property type="match status" value="1"/>
</dbReference>
<dbReference type="HAMAP" id="MF_02040">
    <property type="entry name" value="Mrp_NBP35"/>
    <property type="match status" value="1"/>
</dbReference>
<evidence type="ECO:0000256" key="6">
    <source>
        <dbReference type="ARBA" id="ARBA00023004"/>
    </source>
</evidence>
<keyword evidence="3 9" id="KW-0479">Metal-binding</keyword>
<dbReference type="GO" id="GO:0016226">
    <property type="term" value="P:iron-sulfur cluster assembly"/>
    <property type="evidence" value="ECO:0007669"/>
    <property type="project" value="InterPro"/>
</dbReference>
<dbReference type="GO" id="GO:0005829">
    <property type="term" value="C:cytosol"/>
    <property type="evidence" value="ECO:0007669"/>
    <property type="project" value="TreeGrafter"/>
</dbReference>
<keyword evidence="9" id="KW-0378">Hydrolase</keyword>
<keyword evidence="12" id="KW-1185">Reference proteome</keyword>
<dbReference type="Proteomes" id="UP000006764">
    <property type="component" value="Chromosome"/>
</dbReference>
<evidence type="ECO:0000256" key="8">
    <source>
        <dbReference type="ARBA" id="ARBA00024036"/>
    </source>
</evidence>
<dbReference type="PANTHER" id="PTHR42961:SF2">
    <property type="entry name" value="IRON-SULFUR PROTEIN NUBPL"/>
    <property type="match status" value="1"/>
</dbReference>
<dbReference type="FunFam" id="3.40.50.300:FF:000418">
    <property type="entry name" value="Iron-sulfur cluster carrier protein"/>
    <property type="match status" value="1"/>
</dbReference>
<keyword evidence="5 9" id="KW-0067">ATP-binding</keyword>
<dbReference type="RefSeq" id="WP_008736968.1">
    <property type="nucleotide sequence ID" value="NZ_CP004387.1"/>
</dbReference>
<dbReference type="GO" id="GO:0016887">
    <property type="term" value="F:ATP hydrolysis activity"/>
    <property type="evidence" value="ECO:0007669"/>
    <property type="project" value="UniProtKB-UniRule"/>
</dbReference>
<organism evidence="11 12">
    <name type="scientific">Isoalcanivorax pacificus W11-5</name>
    <dbReference type="NCBI Taxonomy" id="391936"/>
    <lineage>
        <taxon>Bacteria</taxon>
        <taxon>Pseudomonadati</taxon>
        <taxon>Pseudomonadota</taxon>
        <taxon>Gammaproteobacteria</taxon>
        <taxon>Oceanospirillales</taxon>
        <taxon>Alcanivoracaceae</taxon>
        <taxon>Isoalcanivorax</taxon>
    </lineage>
</organism>
<evidence type="ECO:0000256" key="4">
    <source>
        <dbReference type="ARBA" id="ARBA00022741"/>
    </source>
</evidence>
<reference evidence="11 12" key="1">
    <citation type="journal article" date="2012" name="J. Bacteriol.">
        <title>Genome sequence of an alkane-degrading bacterium, Alcanivorax pacificus type strain W11-5, isolated from deep sea sediment.</title>
        <authorList>
            <person name="Lai Q."/>
            <person name="Shao Z."/>
        </authorList>
    </citation>
    <scope>NUCLEOTIDE SEQUENCE [LARGE SCALE GENOMIC DNA]</scope>
    <source>
        <strain evidence="11 12">W11-5</strain>
    </source>
</reference>
<evidence type="ECO:0000256" key="5">
    <source>
        <dbReference type="ARBA" id="ARBA00022840"/>
    </source>
</evidence>
<dbReference type="InterPro" id="IPR027417">
    <property type="entry name" value="P-loop_NTPase"/>
</dbReference>
<dbReference type="SUPFAM" id="SSF52540">
    <property type="entry name" value="P-loop containing nucleoside triphosphate hydrolases"/>
    <property type="match status" value="1"/>
</dbReference>
<dbReference type="PROSITE" id="PS01215">
    <property type="entry name" value="MRP"/>
    <property type="match status" value="1"/>
</dbReference>
<sequence length="367" mass="38913">MVAPDHAIRQALATVVPDALGCDLISAHVLQSLTIDDDAVSLALRFGYPCDTRLPLYRRQVEQALAPVLGGRALHLTLDWQVQHHRAQQQMAALPNVRNVIAVASGKGGVGKSTTAVNLALALAAEGARVGMLDADIFGPSLPLMLGLPEGTRPGVQEQKYFLAPQAHGIEVMSIGFLVDATTPVVWRGPKASGALQQLVTQTLWRDLDYLIVDLPPGTGDIQLTLAQRVPVSGSVVVTTPQDVALLDARKGIEMFRKVGISVLGVVENMAVHVCSQCGHAEHVFGEGGGAALAEQYQTTLLGSLPLATRIRAQADQGTPLVVAQPDSAEAALYMAAARRLAGRLSLQARGQQAFARMVMTHTPQTH</sequence>
<evidence type="ECO:0000256" key="3">
    <source>
        <dbReference type="ARBA" id="ARBA00022723"/>
    </source>
</evidence>
<dbReference type="GO" id="GO:0051539">
    <property type="term" value="F:4 iron, 4 sulfur cluster binding"/>
    <property type="evidence" value="ECO:0007669"/>
    <property type="project" value="TreeGrafter"/>
</dbReference>
<dbReference type="GO" id="GO:0005524">
    <property type="term" value="F:ATP binding"/>
    <property type="evidence" value="ECO:0007669"/>
    <property type="project" value="UniProtKB-UniRule"/>
</dbReference>
<dbReference type="PANTHER" id="PTHR42961">
    <property type="entry name" value="IRON-SULFUR PROTEIN NUBPL"/>
    <property type="match status" value="1"/>
</dbReference>
<evidence type="ECO:0000256" key="2">
    <source>
        <dbReference type="ARBA" id="ARBA00008205"/>
    </source>
</evidence>
<dbReference type="Pfam" id="PF01883">
    <property type="entry name" value="FeS_assembly_P"/>
    <property type="match status" value="1"/>
</dbReference>
<protein>
    <recommendedName>
        <fullName evidence="9">Iron-sulfur cluster carrier protein</fullName>
    </recommendedName>
</protein>
<dbReference type="InterPro" id="IPR002744">
    <property type="entry name" value="MIP18-like"/>
</dbReference>
<dbReference type="InterPro" id="IPR019591">
    <property type="entry name" value="Mrp/NBP35_ATP-bd"/>
</dbReference>
<evidence type="ECO:0000259" key="10">
    <source>
        <dbReference type="Pfam" id="PF01883"/>
    </source>
</evidence>
<dbReference type="HOGENOM" id="CLU_024839_0_0_6"/>
<evidence type="ECO:0000256" key="9">
    <source>
        <dbReference type="HAMAP-Rule" id="MF_02040"/>
    </source>
</evidence>
<dbReference type="KEGG" id="apac:S7S_11595"/>